<name>A0A2I9E2E0_9DEIO</name>
<keyword evidence="2" id="KW-0012">Acyltransferase</keyword>
<proteinExistence type="predicted"/>
<keyword evidence="5" id="KW-1185">Reference proteome</keyword>
<organism evidence="4 5">
    <name type="scientific">Deinococcus aerius</name>
    <dbReference type="NCBI Taxonomy" id="200253"/>
    <lineage>
        <taxon>Bacteria</taxon>
        <taxon>Thermotogati</taxon>
        <taxon>Deinococcota</taxon>
        <taxon>Deinococci</taxon>
        <taxon>Deinococcales</taxon>
        <taxon>Deinococcaceae</taxon>
        <taxon>Deinococcus</taxon>
    </lineage>
</organism>
<evidence type="ECO:0000313" key="4">
    <source>
        <dbReference type="EMBL" id="GBF07935.1"/>
    </source>
</evidence>
<dbReference type="RefSeq" id="WP_103131220.1">
    <property type="nucleotide sequence ID" value="NZ_BFAG01000019.1"/>
</dbReference>
<dbReference type="EMBL" id="BFAG01000019">
    <property type="protein sequence ID" value="GBF07935.1"/>
    <property type="molecule type" value="Genomic_DNA"/>
</dbReference>
<dbReference type="CDD" id="cd04301">
    <property type="entry name" value="NAT_SF"/>
    <property type="match status" value="1"/>
</dbReference>
<dbReference type="Gene3D" id="3.40.630.30">
    <property type="match status" value="1"/>
</dbReference>
<protein>
    <submittedName>
        <fullName evidence="4">GCN5-related N-acetyltransferase</fullName>
    </submittedName>
</protein>
<keyword evidence="1 4" id="KW-0808">Transferase</keyword>
<evidence type="ECO:0000256" key="2">
    <source>
        <dbReference type="ARBA" id="ARBA00023315"/>
    </source>
</evidence>
<dbReference type="InterPro" id="IPR000182">
    <property type="entry name" value="GNAT_dom"/>
</dbReference>
<dbReference type="Proteomes" id="UP000236569">
    <property type="component" value="Unassembled WGS sequence"/>
</dbReference>
<gene>
    <name evidence="4" type="ORF">DAERI_190068</name>
</gene>
<dbReference type="Pfam" id="PF00583">
    <property type="entry name" value="Acetyltransf_1"/>
    <property type="match status" value="1"/>
</dbReference>
<evidence type="ECO:0000256" key="1">
    <source>
        <dbReference type="ARBA" id="ARBA00022679"/>
    </source>
</evidence>
<evidence type="ECO:0000313" key="5">
    <source>
        <dbReference type="Proteomes" id="UP000236569"/>
    </source>
</evidence>
<dbReference type="OrthoDB" id="9798006at2"/>
<dbReference type="NCBIfam" id="NF040503">
    <property type="entry name" value="resist_ArsN1a"/>
    <property type="match status" value="1"/>
</dbReference>
<evidence type="ECO:0000259" key="3">
    <source>
        <dbReference type="PROSITE" id="PS51186"/>
    </source>
</evidence>
<dbReference type="PANTHER" id="PTHR43072:SF23">
    <property type="entry name" value="UPF0039 PROTEIN C11D3.02C"/>
    <property type="match status" value="1"/>
</dbReference>
<feature type="domain" description="N-acetyltransferase" evidence="3">
    <location>
        <begin position="2"/>
        <end position="162"/>
    </location>
</feature>
<dbReference type="PROSITE" id="PS51186">
    <property type="entry name" value="GNAT"/>
    <property type="match status" value="1"/>
</dbReference>
<accession>A0A2I9E2E0</accession>
<dbReference type="InterPro" id="IPR016181">
    <property type="entry name" value="Acyl_CoA_acyltransferase"/>
</dbReference>
<dbReference type="GO" id="GO:0016747">
    <property type="term" value="F:acyltransferase activity, transferring groups other than amino-acyl groups"/>
    <property type="evidence" value="ECO:0007669"/>
    <property type="project" value="InterPro"/>
</dbReference>
<dbReference type="AlphaFoldDB" id="A0A2I9E2E0"/>
<dbReference type="SUPFAM" id="SSF55729">
    <property type="entry name" value="Acyl-CoA N-acyltransferases (Nat)"/>
    <property type="match status" value="1"/>
</dbReference>
<sequence length="162" mass="18000">MICTRAATLDDASSISRIYNQGIRDRVATFETRERSEAEVRERLNGPHPAVVVVDEAGEVVAFAWSGPYSDRPAYATIGDHGVYVAREVRGQGYGEAALRALMNAAREAGLHKLTSRIFTDNAASRRLHLRCGFREVGVHLRHARLDGEWRDVVIVEALLDE</sequence>
<dbReference type="PANTHER" id="PTHR43072">
    <property type="entry name" value="N-ACETYLTRANSFERASE"/>
    <property type="match status" value="1"/>
</dbReference>
<reference evidence="5" key="1">
    <citation type="submission" date="2018-01" db="EMBL/GenBank/DDBJ databases">
        <title>Draft Genome Sequence of the Radioresistant Bacterium Deinococcus aerius TR0125, Isolated from the Higher Atmosphere above Japan.</title>
        <authorList>
            <person name="Satoh K."/>
            <person name="Arai H."/>
            <person name="Sanzen T."/>
            <person name="Kawaguchi Y."/>
            <person name="Hayashi H."/>
            <person name="Yokobori S."/>
            <person name="Yamagishi A."/>
            <person name="Oono Y."/>
            <person name="Narumi I."/>
        </authorList>
    </citation>
    <scope>NUCLEOTIDE SEQUENCE [LARGE SCALE GENOMIC DNA]</scope>
    <source>
        <strain evidence="5">TR0125</strain>
    </source>
</reference>
<comment type="caution">
    <text evidence="4">The sequence shown here is derived from an EMBL/GenBank/DDBJ whole genome shotgun (WGS) entry which is preliminary data.</text>
</comment>